<evidence type="ECO:0000256" key="7">
    <source>
        <dbReference type="ARBA" id="ARBA00023242"/>
    </source>
</evidence>
<comment type="similarity">
    <text evidence="3">Belongs to the mitochondrion-specific ribosomal protein mL64 family.</text>
</comment>
<keyword evidence="6" id="KW-0496">Mitochondrion</keyword>
<dbReference type="PANTHER" id="PTHR31761">
    <property type="entry name" value="GROWTH ARREST AND DNA DAMAGE-INDUCIBLE PROTEINS-INTERACTING PROTEIN 1 GADD45GIP1"/>
    <property type="match status" value="1"/>
</dbReference>
<sequence>MLTTALCPRCTRFINHFSISIIANRSLSTTNDTIPSPLNDNTESNIDINRNVSRLPDDVYRHFKGLPPLEIKEQYHTRTKLRTLWGKYGRKTGIDPKLCWPTQTEMSETIDDERVYNMELNEKLKIVKERREAKQKEIDQIEAKVEKNLKNMPKMVEDYRKRTIERERAKKAEVKVKSDLAEQARDFYGFSVDPDDERMQFMLLQLEEAQKTEEKKARKAAKKLEAHQQLQKLMGISSTTEVASEGDAPATPIDPLAPIPDAKDKETDMKLFAKLVSERSKLAKAASRIAEENATVDIIPEQNSNEIIRTNQYPINDDNNDLLPTYLPRLAEPILIRGAGHVTVFALNNKFDEEYPR</sequence>
<evidence type="ECO:0000256" key="13">
    <source>
        <dbReference type="ARBA" id="ARBA00060144"/>
    </source>
</evidence>
<dbReference type="GO" id="GO:1990904">
    <property type="term" value="C:ribonucleoprotein complex"/>
    <property type="evidence" value="ECO:0007669"/>
    <property type="project" value="UniProtKB-KW"/>
</dbReference>
<keyword evidence="9" id="KW-0131">Cell cycle</keyword>
<keyword evidence="5 14" id="KW-0175">Coiled coil</keyword>
<evidence type="ECO:0000256" key="1">
    <source>
        <dbReference type="ARBA" id="ARBA00004123"/>
    </source>
</evidence>
<dbReference type="GO" id="GO:0005739">
    <property type="term" value="C:mitochondrion"/>
    <property type="evidence" value="ECO:0007669"/>
    <property type="project" value="UniProtKB-SubCell"/>
</dbReference>
<accession>A0A814AIF9</accession>
<evidence type="ECO:0000256" key="8">
    <source>
        <dbReference type="ARBA" id="ARBA00023274"/>
    </source>
</evidence>
<name>A0A814AIF9_9BILA</name>
<evidence type="ECO:0000256" key="6">
    <source>
        <dbReference type="ARBA" id="ARBA00023128"/>
    </source>
</evidence>
<organism evidence="16 17">
    <name type="scientific">Adineta steineri</name>
    <dbReference type="NCBI Taxonomy" id="433720"/>
    <lineage>
        <taxon>Eukaryota</taxon>
        <taxon>Metazoa</taxon>
        <taxon>Spiralia</taxon>
        <taxon>Gnathifera</taxon>
        <taxon>Rotifera</taxon>
        <taxon>Eurotatoria</taxon>
        <taxon>Bdelloidea</taxon>
        <taxon>Adinetida</taxon>
        <taxon>Adinetidae</taxon>
        <taxon>Adineta</taxon>
    </lineage>
</organism>
<dbReference type="Pfam" id="PF10147">
    <property type="entry name" value="CR6_interact"/>
    <property type="match status" value="1"/>
</dbReference>
<dbReference type="InterPro" id="IPR018472">
    <property type="entry name" value="Ribosomal_mL64"/>
</dbReference>
<protein>
    <recommendedName>
        <fullName evidence="11">Large ribosomal subunit protein mL64</fullName>
    </recommendedName>
    <alternativeName>
        <fullName evidence="10">39S ribosomal protein L59, mitochondrial</fullName>
    </alternativeName>
    <alternativeName>
        <fullName evidence="12">Growth arrest and DNA damage-inducible proteins-interacting protein 1</fullName>
    </alternativeName>
</protein>
<dbReference type="Gene3D" id="6.10.280.120">
    <property type="entry name" value="Growth arrest and DNA-damage-inducible proteins-interacting protein 1"/>
    <property type="match status" value="1"/>
</dbReference>
<comment type="function">
    <text evidence="13">Acts as a negative regulator of G1 to S cell cycle phase progression by inhibiting cyclin-dependent kinases. Inhibitory effects are additive with GADD45 proteins but also occur in the absence of GADD45 proteins. Acts as a repressor of the orphan nuclear receptor NR4A1 by inhibiting AB domain-mediated transcriptional activity. May be involved in the hormone-mediated regulation of NR4A1 transcriptional activity. May play a role in mitochondrial protein synthesis.</text>
</comment>
<comment type="caution">
    <text evidence="16">The sequence shown here is derived from an EMBL/GenBank/DDBJ whole genome shotgun (WGS) entry which is preliminary data.</text>
</comment>
<evidence type="ECO:0000256" key="9">
    <source>
        <dbReference type="ARBA" id="ARBA00023306"/>
    </source>
</evidence>
<evidence type="ECO:0000256" key="12">
    <source>
        <dbReference type="ARBA" id="ARBA00035485"/>
    </source>
</evidence>
<evidence type="ECO:0000313" key="17">
    <source>
        <dbReference type="Proteomes" id="UP000663845"/>
    </source>
</evidence>
<feature type="coiled-coil region" evidence="14">
    <location>
        <begin position="117"/>
        <end position="151"/>
    </location>
</feature>
<dbReference type="GO" id="GO:0005840">
    <property type="term" value="C:ribosome"/>
    <property type="evidence" value="ECO:0007669"/>
    <property type="project" value="UniProtKB-KW"/>
</dbReference>
<evidence type="ECO:0000256" key="14">
    <source>
        <dbReference type="SAM" id="Coils"/>
    </source>
</evidence>
<keyword evidence="4" id="KW-0689">Ribosomal protein</keyword>
<evidence type="ECO:0000256" key="2">
    <source>
        <dbReference type="ARBA" id="ARBA00004173"/>
    </source>
</evidence>
<dbReference type="EMBL" id="CAJNOG010000084">
    <property type="protein sequence ID" value="CAF0913233.1"/>
    <property type="molecule type" value="Genomic_DNA"/>
</dbReference>
<evidence type="ECO:0000256" key="11">
    <source>
        <dbReference type="ARBA" id="ARBA00035184"/>
    </source>
</evidence>
<dbReference type="InterPro" id="IPR043035">
    <property type="entry name" value="Ribosomal_mL64_sf"/>
</dbReference>
<dbReference type="PANTHER" id="PTHR31761:SF1">
    <property type="entry name" value="LARGE RIBOSOMAL SUBUNIT PROTEIN ML64"/>
    <property type="match status" value="1"/>
</dbReference>
<dbReference type="GO" id="GO:0005634">
    <property type="term" value="C:nucleus"/>
    <property type="evidence" value="ECO:0007669"/>
    <property type="project" value="UniProtKB-SubCell"/>
</dbReference>
<dbReference type="Proteomes" id="UP000663845">
    <property type="component" value="Unassembled WGS sequence"/>
</dbReference>
<evidence type="ECO:0000256" key="10">
    <source>
        <dbReference type="ARBA" id="ARBA00030700"/>
    </source>
</evidence>
<evidence type="ECO:0000256" key="5">
    <source>
        <dbReference type="ARBA" id="ARBA00023054"/>
    </source>
</evidence>
<evidence type="ECO:0000256" key="4">
    <source>
        <dbReference type="ARBA" id="ARBA00022980"/>
    </source>
</evidence>
<dbReference type="AlphaFoldDB" id="A0A814AIF9"/>
<feature type="region of interest" description="Disordered" evidence="15">
    <location>
        <begin position="241"/>
        <end position="262"/>
    </location>
</feature>
<reference evidence="16" key="1">
    <citation type="submission" date="2021-02" db="EMBL/GenBank/DDBJ databases">
        <authorList>
            <person name="Nowell W R."/>
        </authorList>
    </citation>
    <scope>NUCLEOTIDE SEQUENCE</scope>
</reference>
<keyword evidence="8" id="KW-0687">Ribonucleoprotein</keyword>
<keyword evidence="7" id="KW-0539">Nucleus</keyword>
<proteinExistence type="inferred from homology"/>
<evidence type="ECO:0000313" key="16">
    <source>
        <dbReference type="EMBL" id="CAF0913233.1"/>
    </source>
</evidence>
<gene>
    <name evidence="16" type="ORF">JYZ213_LOCUS11198</name>
</gene>
<evidence type="ECO:0000256" key="3">
    <source>
        <dbReference type="ARBA" id="ARBA00005421"/>
    </source>
</evidence>
<comment type="subcellular location">
    <subcellularLocation>
        <location evidence="2">Mitochondrion</location>
    </subcellularLocation>
    <subcellularLocation>
        <location evidence="1">Nucleus</location>
    </subcellularLocation>
</comment>
<evidence type="ECO:0000256" key="15">
    <source>
        <dbReference type="SAM" id="MobiDB-lite"/>
    </source>
</evidence>